<dbReference type="EMBL" id="CVQI01034273">
    <property type="protein sequence ID" value="CRK44750.1"/>
    <property type="molecule type" value="Genomic_DNA"/>
</dbReference>
<name>A0A0G4NEM9_VERLO</name>
<sequence length="127" mass="14075">MQPYFAQKASSSSASHQNGGIPRDKTKKKKKKEKQGKTAAESTPETQTAEQRAAEETATTNAPATDEPKGKTHAKSARFVLSFKDVHEARRFARSWHRREFPLSPPRQGRDKGRVGQCVTASVAVPW</sequence>
<protein>
    <submittedName>
        <fullName evidence="2">Uncharacterized protein</fullName>
    </submittedName>
</protein>
<dbReference type="AlphaFoldDB" id="A0A0G4NEM9"/>
<proteinExistence type="predicted"/>
<evidence type="ECO:0000256" key="1">
    <source>
        <dbReference type="SAM" id="MobiDB-lite"/>
    </source>
</evidence>
<feature type="compositionally biased region" description="Basic residues" evidence="1">
    <location>
        <begin position="25"/>
        <end position="34"/>
    </location>
</feature>
<feature type="compositionally biased region" description="Low complexity" evidence="1">
    <location>
        <begin position="43"/>
        <end position="65"/>
    </location>
</feature>
<organism evidence="2 3">
    <name type="scientific">Verticillium longisporum</name>
    <name type="common">Verticillium dahliae var. longisporum</name>
    <dbReference type="NCBI Taxonomy" id="100787"/>
    <lineage>
        <taxon>Eukaryota</taxon>
        <taxon>Fungi</taxon>
        <taxon>Dikarya</taxon>
        <taxon>Ascomycota</taxon>
        <taxon>Pezizomycotina</taxon>
        <taxon>Sordariomycetes</taxon>
        <taxon>Hypocreomycetidae</taxon>
        <taxon>Glomerellales</taxon>
        <taxon>Plectosphaerellaceae</taxon>
        <taxon>Verticillium</taxon>
    </lineage>
</organism>
<dbReference type="Proteomes" id="UP000045706">
    <property type="component" value="Unassembled WGS sequence"/>
</dbReference>
<gene>
    <name evidence="2" type="ORF">BN1723_006276</name>
</gene>
<evidence type="ECO:0000313" key="2">
    <source>
        <dbReference type="EMBL" id="CRK44750.1"/>
    </source>
</evidence>
<accession>A0A0G4NEM9</accession>
<feature type="non-terminal residue" evidence="2">
    <location>
        <position position="127"/>
    </location>
</feature>
<reference evidence="3" key="1">
    <citation type="submission" date="2015-05" db="EMBL/GenBank/DDBJ databases">
        <authorList>
            <person name="Fogelqvist Johan"/>
        </authorList>
    </citation>
    <scope>NUCLEOTIDE SEQUENCE [LARGE SCALE GENOMIC DNA]</scope>
</reference>
<feature type="region of interest" description="Disordered" evidence="1">
    <location>
        <begin position="1"/>
        <end position="77"/>
    </location>
</feature>
<evidence type="ECO:0000313" key="3">
    <source>
        <dbReference type="Proteomes" id="UP000045706"/>
    </source>
</evidence>